<evidence type="ECO:0000313" key="2">
    <source>
        <dbReference type="Proteomes" id="UP000284531"/>
    </source>
</evidence>
<name>A0A419X3I7_9BACT</name>
<proteinExistence type="predicted"/>
<accession>A0A419X3I7</accession>
<reference evidence="1 2" key="1">
    <citation type="submission" date="2018-09" db="EMBL/GenBank/DDBJ databases">
        <title>Genomic Encyclopedia of Archaeal and Bacterial Type Strains, Phase II (KMG-II): from individual species to whole genera.</title>
        <authorList>
            <person name="Goeker M."/>
        </authorList>
    </citation>
    <scope>NUCLEOTIDE SEQUENCE [LARGE SCALE GENOMIC DNA]</scope>
    <source>
        <strain evidence="1 2">DSM 21950</strain>
    </source>
</reference>
<keyword evidence="2" id="KW-1185">Reference proteome</keyword>
<sequence length="35" mass="4260">MIKIQALLMLKTYYLADSYRTIFNEKTRSSFEERV</sequence>
<organism evidence="1 2">
    <name type="scientific">Marinifilum flexuosum</name>
    <dbReference type="NCBI Taxonomy" id="1117708"/>
    <lineage>
        <taxon>Bacteria</taxon>
        <taxon>Pseudomonadati</taxon>
        <taxon>Bacteroidota</taxon>
        <taxon>Bacteroidia</taxon>
        <taxon>Marinilabiliales</taxon>
        <taxon>Marinifilaceae</taxon>
    </lineage>
</organism>
<evidence type="ECO:0000313" key="1">
    <source>
        <dbReference type="EMBL" id="RKE02263.1"/>
    </source>
</evidence>
<dbReference type="EMBL" id="RAPQ01000009">
    <property type="protein sequence ID" value="RKE02263.1"/>
    <property type="molecule type" value="Genomic_DNA"/>
</dbReference>
<dbReference type="Proteomes" id="UP000284531">
    <property type="component" value="Unassembled WGS sequence"/>
</dbReference>
<comment type="caution">
    <text evidence="1">The sequence shown here is derived from an EMBL/GenBank/DDBJ whole genome shotgun (WGS) entry which is preliminary data.</text>
</comment>
<protein>
    <submittedName>
        <fullName evidence="1">Uncharacterized protein</fullName>
    </submittedName>
</protein>
<gene>
    <name evidence="1" type="ORF">BXY64_2351</name>
</gene>
<dbReference type="AlphaFoldDB" id="A0A419X3I7"/>